<evidence type="ECO:0000259" key="4">
    <source>
        <dbReference type="PROSITE" id="PS50893"/>
    </source>
</evidence>
<evidence type="ECO:0000313" key="5">
    <source>
        <dbReference type="EMBL" id="OIR02726.1"/>
    </source>
</evidence>
<dbReference type="PANTHER" id="PTHR43023">
    <property type="entry name" value="PROTEIN TRIGALACTOSYLDIACYLGLYCEROL 3, CHLOROPLASTIC"/>
    <property type="match status" value="1"/>
</dbReference>
<dbReference type="InterPro" id="IPR003439">
    <property type="entry name" value="ABC_transporter-like_ATP-bd"/>
</dbReference>
<dbReference type="AlphaFoldDB" id="A0A1J5SRM8"/>
<dbReference type="SUPFAM" id="SSF52540">
    <property type="entry name" value="P-loop containing nucleoside triphosphate hydrolases"/>
    <property type="match status" value="1"/>
</dbReference>
<evidence type="ECO:0000256" key="2">
    <source>
        <dbReference type="ARBA" id="ARBA00022741"/>
    </source>
</evidence>
<sequence>MSATTGHPHESVEASRAGLQGHADASDVIDARGIVNRFGDVVVHDGLDLRVPRGCIMALVGGSGTGKTVLLRTLILLREPQAGRLALFGQDARAAHGPVRERLRQRIGVLFQGGALFTGLTVLENVLLPLREHGAVERALLADIGMLKIRLAGLPADAAHKYPAELSGGMVKRAALARALALDPELLVLDEPTSGLDPIGAAAFDDLVRELRELLGLTILQATHDLDSIWHGSDMVAFLARKKVLALGTAAELAQRDEPELAAYFRQGRSLVFAQQAHATQIKGTS</sequence>
<proteinExistence type="predicted"/>
<dbReference type="PROSITE" id="PS50893">
    <property type="entry name" value="ABC_TRANSPORTER_2"/>
    <property type="match status" value="1"/>
</dbReference>
<evidence type="ECO:0000256" key="1">
    <source>
        <dbReference type="ARBA" id="ARBA00022448"/>
    </source>
</evidence>
<name>A0A1J5SRM8_9ZZZZ</name>
<dbReference type="GO" id="GO:0005524">
    <property type="term" value="F:ATP binding"/>
    <property type="evidence" value="ECO:0007669"/>
    <property type="project" value="UniProtKB-KW"/>
</dbReference>
<dbReference type="PANTHER" id="PTHR43023:SF3">
    <property type="entry name" value="PROTEIN TRIGALACTOSYLDIACYLGLYCEROL 3, CHLOROPLASTIC"/>
    <property type="match status" value="1"/>
</dbReference>
<dbReference type="Pfam" id="PF00005">
    <property type="entry name" value="ABC_tran"/>
    <property type="match status" value="1"/>
</dbReference>
<comment type="caution">
    <text evidence="5">The sequence shown here is derived from an EMBL/GenBank/DDBJ whole genome shotgun (WGS) entry which is preliminary data.</text>
</comment>
<dbReference type="Gene3D" id="3.40.50.300">
    <property type="entry name" value="P-loop containing nucleotide triphosphate hydrolases"/>
    <property type="match status" value="1"/>
</dbReference>
<feature type="domain" description="ABC transporter" evidence="4">
    <location>
        <begin position="29"/>
        <end position="266"/>
    </location>
</feature>
<reference evidence="5" key="1">
    <citation type="submission" date="2016-10" db="EMBL/GenBank/DDBJ databases">
        <title>Sequence of Gallionella enrichment culture.</title>
        <authorList>
            <person name="Poehlein A."/>
            <person name="Muehling M."/>
            <person name="Daniel R."/>
        </authorList>
    </citation>
    <scope>NUCLEOTIDE SEQUENCE</scope>
</reference>
<dbReference type="SMART" id="SM00382">
    <property type="entry name" value="AAA"/>
    <property type="match status" value="1"/>
</dbReference>
<keyword evidence="3 5" id="KW-0067">ATP-binding</keyword>
<dbReference type="EMBL" id="MLJW01000072">
    <property type="protein sequence ID" value="OIR02726.1"/>
    <property type="molecule type" value="Genomic_DNA"/>
</dbReference>
<gene>
    <name evidence="5" type="ORF">GALL_151790</name>
</gene>
<dbReference type="InterPro" id="IPR003593">
    <property type="entry name" value="AAA+_ATPase"/>
</dbReference>
<evidence type="ECO:0000256" key="3">
    <source>
        <dbReference type="ARBA" id="ARBA00022840"/>
    </source>
</evidence>
<protein>
    <submittedName>
        <fullName evidence="5">Putative ABC transporter ATP-binding protein</fullName>
    </submittedName>
</protein>
<dbReference type="InterPro" id="IPR027417">
    <property type="entry name" value="P-loop_NTPase"/>
</dbReference>
<keyword evidence="2" id="KW-0547">Nucleotide-binding</keyword>
<accession>A0A1J5SRM8</accession>
<organism evidence="5">
    <name type="scientific">mine drainage metagenome</name>
    <dbReference type="NCBI Taxonomy" id="410659"/>
    <lineage>
        <taxon>unclassified sequences</taxon>
        <taxon>metagenomes</taxon>
        <taxon>ecological metagenomes</taxon>
    </lineage>
</organism>
<dbReference type="GO" id="GO:0016887">
    <property type="term" value="F:ATP hydrolysis activity"/>
    <property type="evidence" value="ECO:0007669"/>
    <property type="project" value="InterPro"/>
</dbReference>
<keyword evidence="1" id="KW-0813">Transport</keyword>